<proteinExistence type="predicted"/>
<name>A0ACB8Q9J9_9AGAM</name>
<keyword evidence="2" id="KW-1185">Reference proteome</keyword>
<organism evidence="1 2">
    <name type="scientific">Vararia minispora EC-137</name>
    <dbReference type="NCBI Taxonomy" id="1314806"/>
    <lineage>
        <taxon>Eukaryota</taxon>
        <taxon>Fungi</taxon>
        <taxon>Dikarya</taxon>
        <taxon>Basidiomycota</taxon>
        <taxon>Agaricomycotina</taxon>
        <taxon>Agaricomycetes</taxon>
        <taxon>Russulales</taxon>
        <taxon>Lachnocladiaceae</taxon>
        <taxon>Vararia</taxon>
    </lineage>
</organism>
<reference evidence="1" key="2">
    <citation type="journal article" date="2022" name="New Phytol.">
        <title>Evolutionary transition to the ectomycorrhizal habit in the genomes of a hyperdiverse lineage of mushroom-forming fungi.</title>
        <authorList>
            <person name="Looney B."/>
            <person name="Miyauchi S."/>
            <person name="Morin E."/>
            <person name="Drula E."/>
            <person name="Courty P.E."/>
            <person name="Kohler A."/>
            <person name="Kuo A."/>
            <person name="LaButti K."/>
            <person name="Pangilinan J."/>
            <person name="Lipzen A."/>
            <person name="Riley R."/>
            <person name="Andreopoulos W."/>
            <person name="He G."/>
            <person name="Johnson J."/>
            <person name="Nolan M."/>
            <person name="Tritt A."/>
            <person name="Barry K.W."/>
            <person name="Grigoriev I.V."/>
            <person name="Nagy L.G."/>
            <person name="Hibbett D."/>
            <person name="Henrissat B."/>
            <person name="Matheny P.B."/>
            <person name="Labbe J."/>
            <person name="Martin F.M."/>
        </authorList>
    </citation>
    <scope>NUCLEOTIDE SEQUENCE</scope>
    <source>
        <strain evidence="1">EC-137</strain>
    </source>
</reference>
<dbReference type="EMBL" id="MU273771">
    <property type="protein sequence ID" value="KAI0028261.1"/>
    <property type="molecule type" value="Genomic_DNA"/>
</dbReference>
<evidence type="ECO:0000313" key="1">
    <source>
        <dbReference type="EMBL" id="KAI0028261.1"/>
    </source>
</evidence>
<comment type="caution">
    <text evidence="1">The sequence shown here is derived from an EMBL/GenBank/DDBJ whole genome shotgun (WGS) entry which is preliminary data.</text>
</comment>
<reference evidence="1" key="1">
    <citation type="submission" date="2021-02" db="EMBL/GenBank/DDBJ databases">
        <authorList>
            <consortium name="DOE Joint Genome Institute"/>
            <person name="Ahrendt S."/>
            <person name="Looney B.P."/>
            <person name="Miyauchi S."/>
            <person name="Morin E."/>
            <person name="Drula E."/>
            <person name="Courty P.E."/>
            <person name="Chicoki N."/>
            <person name="Fauchery L."/>
            <person name="Kohler A."/>
            <person name="Kuo A."/>
            <person name="Labutti K."/>
            <person name="Pangilinan J."/>
            <person name="Lipzen A."/>
            <person name="Riley R."/>
            <person name="Andreopoulos W."/>
            <person name="He G."/>
            <person name="Johnson J."/>
            <person name="Barry K.W."/>
            <person name="Grigoriev I.V."/>
            <person name="Nagy L."/>
            <person name="Hibbett D."/>
            <person name="Henrissat B."/>
            <person name="Matheny P.B."/>
            <person name="Labbe J."/>
            <person name="Martin F."/>
        </authorList>
    </citation>
    <scope>NUCLEOTIDE SEQUENCE</scope>
    <source>
        <strain evidence="1">EC-137</strain>
    </source>
</reference>
<protein>
    <submittedName>
        <fullName evidence="1">Uncharacterized protein</fullName>
    </submittedName>
</protein>
<evidence type="ECO:0000313" key="2">
    <source>
        <dbReference type="Proteomes" id="UP000814128"/>
    </source>
</evidence>
<gene>
    <name evidence="1" type="ORF">K488DRAFT_73909</name>
</gene>
<accession>A0ACB8Q9J9</accession>
<sequence>MRSLLIFIGISTLFAAIQVGAGRCVPGQSNGMLVRVAAEHRPHAATHVYGCSMNQGDSDNVINKVNDVITEASPAVASPAADRPFLGAFVALVIGTCLIKYGQCLGILPNLRAGSPKPGEMLGSCTAPSRAERPLYLVRALSQAEACSHAPMQQSRAWAEGSRAYLSTTTMSSSSSSTSTNLKSVEKSDIVAAAAHLVTQPEFIATVAAMPHEELLYMVALSYVGLKASILQAAVPDSAK</sequence>
<dbReference type="Proteomes" id="UP000814128">
    <property type="component" value="Unassembled WGS sequence"/>
</dbReference>